<keyword evidence="13 15" id="KW-0486">Methionine biosynthesis</keyword>
<feature type="active site" description="Acyl-thioester intermediate" evidence="15 16">
    <location>
        <position position="126"/>
    </location>
</feature>
<feature type="binding site" evidence="15">
    <location>
        <position position="97"/>
    </location>
    <ligand>
        <name>phosphate</name>
        <dbReference type="ChEBI" id="CHEBI:43474"/>
    </ligand>
</feature>
<dbReference type="GO" id="GO:0009097">
    <property type="term" value="P:isoleucine biosynthetic process"/>
    <property type="evidence" value="ECO:0007669"/>
    <property type="project" value="UniProtKB-UniRule"/>
</dbReference>
<evidence type="ECO:0000259" key="17">
    <source>
        <dbReference type="SMART" id="SM00859"/>
    </source>
</evidence>
<dbReference type="InterPro" id="IPR012280">
    <property type="entry name" value="Semialdhyde_DH_dimer_dom"/>
</dbReference>
<dbReference type="GO" id="GO:0019877">
    <property type="term" value="P:diaminopimelate biosynthetic process"/>
    <property type="evidence" value="ECO:0007669"/>
    <property type="project" value="UniProtKB-UniRule"/>
</dbReference>
<dbReference type="SMART" id="SM00859">
    <property type="entry name" value="Semialdhyde_dh"/>
    <property type="match status" value="1"/>
</dbReference>
<feature type="binding site" evidence="15">
    <location>
        <position position="227"/>
    </location>
    <ligand>
        <name>substrate</name>
    </ligand>
</feature>
<dbReference type="Pfam" id="PF02774">
    <property type="entry name" value="Semialdhyde_dhC"/>
    <property type="match status" value="1"/>
</dbReference>
<dbReference type="Gene3D" id="3.30.360.10">
    <property type="entry name" value="Dihydrodipicolinate Reductase, domain 2"/>
    <property type="match status" value="1"/>
</dbReference>
<comment type="pathway">
    <text evidence="3 15">Amino-acid biosynthesis; L-threonine biosynthesis; L-threonine from L-aspartate: step 2/5.</text>
</comment>
<evidence type="ECO:0000256" key="6">
    <source>
        <dbReference type="ARBA" id="ARBA00013120"/>
    </source>
</evidence>
<feature type="binding site" evidence="15">
    <location>
        <begin position="37"/>
        <end position="38"/>
    </location>
    <ligand>
        <name>NADP(+)</name>
        <dbReference type="ChEBI" id="CHEBI:58349"/>
    </ligand>
</feature>
<comment type="similarity">
    <text evidence="4 15">Belongs to the aspartate-semialdehyde dehydrogenase family.</text>
</comment>
<dbReference type="GO" id="GO:0009088">
    <property type="term" value="P:threonine biosynthetic process"/>
    <property type="evidence" value="ECO:0007669"/>
    <property type="project" value="UniProtKB-UniRule"/>
</dbReference>
<evidence type="ECO:0000256" key="8">
    <source>
        <dbReference type="ARBA" id="ARBA00022697"/>
    </source>
</evidence>
<dbReference type="CDD" id="cd02316">
    <property type="entry name" value="VcASADH2_like_N"/>
    <property type="match status" value="1"/>
</dbReference>
<feature type="binding site" evidence="15">
    <location>
        <begin position="9"/>
        <end position="12"/>
    </location>
    <ligand>
        <name>NADP(+)</name>
        <dbReference type="ChEBI" id="CHEBI:58349"/>
    </ligand>
</feature>
<feature type="active site" description="Proton acceptor" evidence="15 16">
    <location>
        <position position="234"/>
    </location>
</feature>
<keyword evidence="10 15" id="KW-0220">Diaminopimelate biosynthesis</keyword>
<evidence type="ECO:0000256" key="14">
    <source>
        <dbReference type="ARBA" id="ARBA00047891"/>
    </source>
</evidence>
<dbReference type="NCBIfam" id="TIGR01296">
    <property type="entry name" value="asd_B"/>
    <property type="match status" value="1"/>
</dbReference>
<dbReference type="PANTHER" id="PTHR46278">
    <property type="entry name" value="DEHYDROGENASE, PUTATIVE-RELATED"/>
    <property type="match status" value="1"/>
</dbReference>
<accession>A0A838ZRD4</accession>
<dbReference type="PANTHER" id="PTHR46278:SF2">
    <property type="entry name" value="ASPARTATE-SEMIALDEHYDE DEHYDROGENASE"/>
    <property type="match status" value="1"/>
</dbReference>
<dbReference type="EC" id="1.2.1.11" evidence="6 15"/>
<organism evidence="18 19">
    <name type="scientific">Moheibacter lacus</name>
    <dbReference type="NCBI Taxonomy" id="2745851"/>
    <lineage>
        <taxon>Bacteria</taxon>
        <taxon>Pseudomonadati</taxon>
        <taxon>Bacteroidota</taxon>
        <taxon>Flavobacteriia</taxon>
        <taxon>Flavobacteriales</taxon>
        <taxon>Weeksellaceae</taxon>
        <taxon>Moheibacter</taxon>
    </lineage>
</organism>
<evidence type="ECO:0000313" key="19">
    <source>
        <dbReference type="Proteomes" id="UP000552241"/>
    </source>
</evidence>
<evidence type="ECO:0000256" key="11">
    <source>
        <dbReference type="ARBA" id="ARBA00023002"/>
    </source>
</evidence>
<dbReference type="UniPathway" id="UPA00034">
    <property type="reaction ID" value="UER00016"/>
</dbReference>
<dbReference type="EMBL" id="JACDZE010000001">
    <property type="protein sequence ID" value="MBA5629032.1"/>
    <property type="molecule type" value="Genomic_DNA"/>
</dbReference>
<comment type="subunit">
    <text evidence="5 15">Homodimer.</text>
</comment>
<dbReference type="AlphaFoldDB" id="A0A838ZRD4"/>
<dbReference type="PIRSF" id="PIRSF000148">
    <property type="entry name" value="ASA_dh"/>
    <property type="match status" value="1"/>
</dbReference>
<evidence type="ECO:0000256" key="9">
    <source>
        <dbReference type="ARBA" id="ARBA00022857"/>
    </source>
</evidence>
<keyword evidence="11 15" id="KW-0560">Oxidoreductase</keyword>
<dbReference type="CDD" id="cd18131">
    <property type="entry name" value="ASADH_C_bac_euk_like"/>
    <property type="match status" value="1"/>
</dbReference>
<comment type="function">
    <text evidence="15">Catalyzes the NADPH-dependent formation of L-aspartate-semialdehyde (L-ASA) by the reductive dephosphorylation of L-aspartyl-4-phosphate.</text>
</comment>
<dbReference type="Proteomes" id="UP000552241">
    <property type="component" value="Unassembled WGS sequence"/>
</dbReference>
<name>A0A838ZRD4_9FLAO</name>
<dbReference type="HAMAP" id="MF_02121">
    <property type="entry name" value="ASADH"/>
    <property type="match status" value="1"/>
</dbReference>
<dbReference type="GO" id="GO:0046983">
    <property type="term" value="F:protein dimerization activity"/>
    <property type="evidence" value="ECO:0007669"/>
    <property type="project" value="InterPro"/>
</dbReference>
<dbReference type="Pfam" id="PF01118">
    <property type="entry name" value="Semialdhyde_dh"/>
    <property type="match status" value="1"/>
</dbReference>
<dbReference type="SUPFAM" id="SSF51735">
    <property type="entry name" value="NAD(P)-binding Rossmann-fold domains"/>
    <property type="match status" value="1"/>
</dbReference>
<comment type="pathway">
    <text evidence="1 15">Amino-acid biosynthesis; L-methionine biosynthesis via de novo pathway; L-homoserine from L-aspartate: step 2/3.</text>
</comment>
<keyword evidence="8 15" id="KW-0791">Threonine biosynthesis</keyword>
<comment type="pathway">
    <text evidence="2 15">Amino-acid biosynthesis; L-lysine biosynthesis via DAP pathway; (S)-tetrahydrodipicolinate from L-aspartate: step 2/4.</text>
</comment>
<dbReference type="UniPathway" id="UPA00050">
    <property type="reaction ID" value="UER00463"/>
</dbReference>
<keyword evidence="7 15" id="KW-0028">Amino-acid biosynthesis</keyword>
<dbReference type="Gene3D" id="3.40.50.720">
    <property type="entry name" value="NAD(P)-binding Rossmann-like Domain"/>
    <property type="match status" value="1"/>
</dbReference>
<evidence type="ECO:0000256" key="7">
    <source>
        <dbReference type="ARBA" id="ARBA00022605"/>
    </source>
</evidence>
<proteinExistence type="inferred from homology"/>
<dbReference type="GO" id="GO:0071266">
    <property type="term" value="P:'de novo' L-methionine biosynthetic process"/>
    <property type="evidence" value="ECO:0007669"/>
    <property type="project" value="UniProtKB-UniRule"/>
</dbReference>
<feature type="binding site" evidence="15">
    <location>
        <position position="307"/>
    </location>
    <ligand>
        <name>NADP(+)</name>
        <dbReference type="ChEBI" id="CHEBI:58349"/>
    </ligand>
</feature>
<evidence type="ECO:0000256" key="5">
    <source>
        <dbReference type="ARBA" id="ARBA00011738"/>
    </source>
</evidence>
<evidence type="ECO:0000256" key="12">
    <source>
        <dbReference type="ARBA" id="ARBA00023154"/>
    </source>
</evidence>
<dbReference type="SUPFAM" id="SSF55347">
    <property type="entry name" value="Glyceraldehyde-3-phosphate dehydrogenase-like, C-terminal domain"/>
    <property type="match status" value="1"/>
</dbReference>
<evidence type="ECO:0000256" key="16">
    <source>
        <dbReference type="PIRSR" id="PIRSR000148-1"/>
    </source>
</evidence>
<keyword evidence="19" id="KW-1185">Reference proteome</keyword>
<evidence type="ECO:0000256" key="1">
    <source>
        <dbReference type="ARBA" id="ARBA00005021"/>
    </source>
</evidence>
<comment type="caution">
    <text evidence="15">Lacks conserved residue(s) required for the propagation of feature annotation.</text>
</comment>
<evidence type="ECO:0000256" key="15">
    <source>
        <dbReference type="HAMAP-Rule" id="MF_02121"/>
    </source>
</evidence>
<keyword evidence="12 15" id="KW-0457">Lysine biosynthesis</keyword>
<dbReference type="RefSeq" id="WP_182042600.1">
    <property type="nucleotide sequence ID" value="NZ_JACDZE010000001.1"/>
</dbReference>
<evidence type="ECO:0000313" key="18">
    <source>
        <dbReference type="EMBL" id="MBA5629032.1"/>
    </source>
</evidence>
<evidence type="ECO:0000256" key="2">
    <source>
        <dbReference type="ARBA" id="ARBA00005076"/>
    </source>
</evidence>
<feature type="binding site" evidence="15">
    <location>
        <position position="153"/>
    </location>
    <ligand>
        <name>substrate</name>
    </ligand>
</feature>
<evidence type="ECO:0000256" key="4">
    <source>
        <dbReference type="ARBA" id="ARBA00010584"/>
    </source>
</evidence>
<evidence type="ECO:0000256" key="13">
    <source>
        <dbReference type="ARBA" id="ARBA00023167"/>
    </source>
</evidence>
<dbReference type="GO" id="GO:0051287">
    <property type="term" value="F:NAD binding"/>
    <property type="evidence" value="ECO:0007669"/>
    <property type="project" value="InterPro"/>
</dbReference>
<protein>
    <recommendedName>
        <fullName evidence="6 15">Aspartate-semialdehyde dehydrogenase</fullName>
        <shortName evidence="15">ASA dehydrogenase</shortName>
        <shortName evidence="15">ASADH</shortName>
        <ecNumber evidence="6 15">1.2.1.11</ecNumber>
    </recommendedName>
    <alternativeName>
        <fullName evidence="15">Aspartate-beta-semialdehyde dehydrogenase</fullName>
    </alternativeName>
</protein>
<comment type="catalytic activity">
    <reaction evidence="14 15">
        <text>L-aspartate 4-semialdehyde + phosphate + NADP(+) = 4-phospho-L-aspartate + NADPH + H(+)</text>
        <dbReference type="Rhea" id="RHEA:24284"/>
        <dbReference type="ChEBI" id="CHEBI:15378"/>
        <dbReference type="ChEBI" id="CHEBI:43474"/>
        <dbReference type="ChEBI" id="CHEBI:57535"/>
        <dbReference type="ChEBI" id="CHEBI:57783"/>
        <dbReference type="ChEBI" id="CHEBI:58349"/>
        <dbReference type="ChEBI" id="CHEBI:537519"/>
        <dbReference type="EC" id="1.2.1.11"/>
    </reaction>
</comment>
<dbReference type="InterPro" id="IPR012080">
    <property type="entry name" value="Asp_semialdehyde_DH"/>
</dbReference>
<gene>
    <name evidence="15" type="primary">asd</name>
    <name evidence="18" type="ORF">HU137_04525</name>
</gene>
<comment type="caution">
    <text evidence="18">The sequence shown here is derived from an EMBL/GenBank/DDBJ whole genome shotgun (WGS) entry which is preliminary data.</text>
</comment>
<dbReference type="GO" id="GO:0050661">
    <property type="term" value="F:NADP binding"/>
    <property type="evidence" value="ECO:0007669"/>
    <property type="project" value="UniProtKB-UniRule"/>
</dbReference>
<dbReference type="GO" id="GO:0009089">
    <property type="term" value="P:lysine biosynthetic process via diaminopimelate"/>
    <property type="evidence" value="ECO:0007669"/>
    <property type="project" value="UniProtKB-UniRule"/>
</dbReference>
<evidence type="ECO:0000256" key="10">
    <source>
        <dbReference type="ARBA" id="ARBA00022915"/>
    </source>
</evidence>
<sequence length="335" mass="37185">MKLAVVGATGMVGRVILKVLEERNFPVDELIPVASERSVGKKVEFNGKEISIVLMETAIKMQPNIALFSAGGDTSKQWAPEFAKVGTTVIDNSSAWRMNPEIPLVVPEINADILTPDHKIIANPNCSTIQLVMVLNPLNKRYDIKRVVVSTYQSVTGTGKEAVEQLEGEINGSNPKMKYPYPIFKNALPHCDVFEEGGYTKEELKLTRETQKILDDRTIALTATAIRVPVQGGHSESVNVEFNQAFDESELRKILHETPGVVLQDNPETNTYPMPIYAEGKDDVFVGRIRRDFSQDNTVNMWIVADNLRKGAATNAVQIAEYLVQNNLVKNFSLV</sequence>
<reference evidence="18 19" key="1">
    <citation type="submission" date="2020-07" db="EMBL/GenBank/DDBJ databases">
        <title>Moheibacter lacus sp. nov., a member of the family Flavobacteriaceae isolated from freshwater lake sediment.</title>
        <authorList>
            <person name="Liu Y."/>
        </authorList>
    </citation>
    <scope>NUCLEOTIDE SEQUENCE [LARGE SCALE GENOMIC DNA]</scope>
    <source>
        <strain evidence="18 19">BDHS18</strain>
    </source>
</reference>
<dbReference type="InterPro" id="IPR036291">
    <property type="entry name" value="NAD(P)-bd_dom_sf"/>
</dbReference>
<dbReference type="NCBIfam" id="NF011456">
    <property type="entry name" value="PRK14874.1"/>
    <property type="match status" value="1"/>
</dbReference>
<keyword evidence="9 15" id="KW-0521">NADP</keyword>
<dbReference type="InterPro" id="IPR000534">
    <property type="entry name" value="Semialdehyde_DH_NAD-bd"/>
</dbReference>
<dbReference type="UniPathway" id="UPA00051">
    <property type="reaction ID" value="UER00464"/>
</dbReference>
<evidence type="ECO:0000256" key="3">
    <source>
        <dbReference type="ARBA" id="ARBA00005097"/>
    </source>
</evidence>
<dbReference type="InterPro" id="IPR005986">
    <property type="entry name" value="Asp_semialdehyde_DH_beta"/>
</dbReference>
<dbReference type="GO" id="GO:0004073">
    <property type="term" value="F:aspartate-semialdehyde dehydrogenase activity"/>
    <property type="evidence" value="ECO:0007669"/>
    <property type="project" value="UniProtKB-UniRule"/>
</dbReference>
<feature type="domain" description="Semialdehyde dehydrogenase NAD-binding" evidence="17">
    <location>
        <begin position="2"/>
        <end position="116"/>
    </location>
</feature>